<protein>
    <recommendedName>
        <fullName evidence="1">ER-bound oxygenase mpaB/mpaB'/Rubber oxygenase catalytic domain-containing protein</fullName>
    </recommendedName>
</protein>
<name>A0A258FMB4_9CAUL</name>
<organism evidence="2 3">
    <name type="scientific">Brevundimonas subvibrioides</name>
    <dbReference type="NCBI Taxonomy" id="74313"/>
    <lineage>
        <taxon>Bacteria</taxon>
        <taxon>Pseudomonadati</taxon>
        <taxon>Pseudomonadota</taxon>
        <taxon>Alphaproteobacteria</taxon>
        <taxon>Caulobacterales</taxon>
        <taxon>Caulobacteraceae</taxon>
        <taxon>Brevundimonas</taxon>
    </lineage>
</organism>
<dbReference type="PANTHER" id="PTHR36151:SF3">
    <property type="entry name" value="ER-BOUND OXYGENASE MPAB_MPAB'_RUBBER OXYGENASE CATALYTIC DOMAIN-CONTAINING PROTEIN"/>
    <property type="match status" value="1"/>
</dbReference>
<dbReference type="AlphaFoldDB" id="A0A258FMB4"/>
<evidence type="ECO:0000313" key="3">
    <source>
        <dbReference type="Proteomes" id="UP000215595"/>
    </source>
</evidence>
<dbReference type="GO" id="GO:0016491">
    <property type="term" value="F:oxidoreductase activity"/>
    <property type="evidence" value="ECO:0007669"/>
    <property type="project" value="InterPro"/>
</dbReference>
<dbReference type="Proteomes" id="UP000215595">
    <property type="component" value="Unassembled WGS sequence"/>
</dbReference>
<evidence type="ECO:0000259" key="1">
    <source>
        <dbReference type="Pfam" id="PF09995"/>
    </source>
</evidence>
<comment type="caution">
    <text evidence="2">The sequence shown here is derived from an EMBL/GenBank/DDBJ whole genome shotgun (WGS) entry which is preliminary data.</text>
</comment>
<gene>
    <name evidence="2" type="ORF">B7Z01_09190</name>
</gene>
<dbReference type="PANTHER" id="PTHR36151">
    <property type="entry name" value="BLR2777 PROTEIN"/>
    <property type="match status" value="1"/>
</dbReference>
<accession>A0A258FMB4</accession>
<dbReference type="Pfam" id="PF09995">
    <property type="entry name" value="MPAB_Lcp_cat"/>
    <property type="match status" value="1"/>
</dbReference>
<dbReference type="InterPro" id="IPR018713">
    <property type="entry name" value="MPAB/Lcp_cat_dom"/>
</dbReference>
<proteinExistence type="predicted"/>
<reference evidence="2 3" key="1">
    <citation type="submission" date="2017-03" db="EMBL/GenBank/DDBJ databases">
        <title>Lifting the veil on microbial sulfur biogeochemistry in mining wastewaters.</title>
        <authorList>
            <person name="Kantor R.S."/>
            <person name="Colenbrander Nelson T."/>
            <person name="Marshall S."/>
            <person name="Bennett D."/>
            <person name="Apte S."/>
            <person name="Camacho D."/>
            <person name="Thomas B.C."/>
            <person name="Warren L.A."/>
            <person name="Banfield J.F."/>
        </authorList>
    </citation>
    <scope>NUCLEOTIDE SEQUENCE [LARGE SCALE GENOMIC DNA]</scope>
    <source>
        <strain evidence="2">32-69-9</strain>
    </source>
</reference>
<sequence>MAPLEPIKVRVRARINQLFNDYERGERPALRRADALFAPDSVAWRVNGDIVTMMIGGVSGLLLQMLHPAVLAGVWDHSDFRADMHGRLRRTAKFIAVTTYDHAANGQAAIDRVRRIHDRLGGTLPDGTTYRVSDPRLLAWVHVTETTSFLDAWVRYAEPSMSRADQNAYLAEMARVGLALGADPVPTDRAGADALIQSMRAELKADARTREVADLVMRQRIGGRAEGVAAGLVMSAGADLLPPWARRMHGLPSASPLVHGGARALAKGLGWVYAGSPNRRVWPDEVTRWPETVTRSDPAPPPR</sequence>
<evidence type="ECO:0000313" key="2">
    <source>
        <dbReference type="EMBL" id="OYX33269.1"/>
    </source>
</evidence>
<dbReference type="EMBL" id="NCEB01000017">
    <property type="protein sequence ID" value="OYX33269.1"/>
    <property type="molecule type" value="Genomic_DNA"/>
</dbReference>
<feature type="domain" description="ER-bound oxygenase mpaB/mpaB'/Rubber oxygenase catalytic" evidence="1">
    <location>
        <begin position="44"/>
        <end position="266"/>
    </location>
</feature>